<dbReference type="GeneID" id="92092304"/>
<dbReference type="InterPro" id="IPR011009">
    <property type="entry name" value="Kinase-like_dom_sf"/>
</dbReference>
<feature type="region of interest" description="Disordered" evidence="1">
    <location>
        <begin position="315"/>
        <end position="343"/>
    </location>
</feature>
<comment type="caution">
    <text evidence="2">The sequence shown here is derived from an EMBL/GenBank/DDBJ whole genome shotgun (WGS) entry which is preliminary data.</text>
</comment>
<protein>
    <recommendedName>
        <fullName evidence="4">Protein kinase domain-containing protein</fullName>
    </recommendedName>
</protein>
<sequence length="371" mass="40447">MNFLTLRGTPYSRPAQGNPFVRARELFGTIRAEECRQYFSAFGQFTYQEVLGVGGFGVVVKYAQTDAQGRHLRYFVVKVPRRTDSKDGGENAANFQKEFICNVPRDAYFSPVIRACIGIAWPRLTADEATEMAIIPGQLRPIPETIKEIRPIAPVSIVHFDIDPSNVLLGDFHDDAPEHAIQPVFKVLIEGTSTGHGVGETGPFHPGFNTYGPHTNVYGVGTASSHPLFSSQDCILQGQNASTYGWLLVQNDAGPPAGAEALYRKYPGRSENSWPAHYIAEGDALEAQGRSPQGENNADIERFCLDYIVGTPSLTSASTRQTTDDEEAGEARDGLGGLGLAGQGNMGIDNNPDMAFWNAGQEEEINLDYLN</sequence>
<evidence type="ECO:0000256" key="1">
    <source>
        <dbReference type="SAM" id="MobiDB-lite"/>
    </source>
</evidence>
<organism evidence="2 3">
    <name type="scientific">Apiospora phragmitis</name>
    <dbReference type="NCBI Taxonomy" id="2905665"/>
    <lineage>
        <taxon>Eukaryota</taxon>
        <taxon>Fungi</taxon>
        <taxon>Dikarya</taxon>
        <taxon>Ascomycota</taxon>
        <taxon>Pezizomycotina</taxon>
        <taxon>Sordariomycetes</taxon>
        <taxon>Xylariomycetidae</taxon>
        <taxon>Amphisphaeriales</taxon>
        <taxon>Apiosporaceae</taxon>
        <taxon>Apiospora</taxon>
    </lineage>
</organism>
<feature type="compositionally biased region" description="Gly residues" evidence="1">
    <location>
        <begin position="334"/>
        <end position="343"/>
    </location>
</feature>
<reference evidence="2 3" key="1">
    <citation type="submission" date="2023-01" db="EMBL/GenBank/DDBJ databases">
        <title>Analysis of 21 Apiospora genomes using comparative genomics revels a genus with tremendous synthesis potential of carbohydrate active enzymes and secondary metabolites.</title>
        <authorList>
            <person name="Sorensen T."/>
        </authorList>
    </citation>
    <scope>NUCLEOTIDE SEQUENCE [LARGE SCALE GENOMIC DNA]</scope>
    <source>
        <strain evidence="2 3">CBS 135458</strain>
    </source>
</reference>
<evidence type="ECO:0008006" key="4">
    <source>
        <dbReference type="Google" id="ProtNLM"/>
    </source>
</evidence>
<accession>A0ABR1URB4</accession>
<evidence type="ECO:0000313" key="3">
    <source>
        <dbReference type="Proteomes" id="UP001480595"/>
    </source>
</evidence>
<evidence type="ECO:0000313" key="2">
    <source>
        <dbReference type="EMBL" id="KAK8061466.1"/>
    </source>
</evidence>
<dbReference type="RefSeq" id="XP_066714728.1">
    <property type="nucleotide sequence ID" value="XM_066859241.1"/>
</dbReference>
<dbReference type="SUPFAM" id="SSF56112">
    <property type="entry name" value="Protein kinase-like (PK-like)"/>
    <property type="match status" value="1"/>
</dbReference>
<gene>
    <name evidence="2" type="ORF">PG994_007832</name>
</gene>
<dbReference type="Proteomes" id="UP001480595">
    <property type="component" value="Unassembled WGS sequence"/>
</dbReference>
<dbReference type="EMBL" id="JAQQWL010000008">
    <property type="protein sequence ID" value="KAK8061466.1"/>
    <property type="molecule type" value="Genomic_DNA"/>
</dbReference>
<keyword evidence="3" id="KW-1185">Reference proteome</keyword>
<name>A0ABR1URB4_9PEZI</name>
<proteinExistence type="predicted"/>